<feature type="compositionally biased region" description="Low complexity" evidence="1">
    <location>
        <begin position="235"/>
        <end position="246"/>
    </location>
</feature>
<proteinExistence type="predicted"/>
<dbReference type="HOGENOM" id="CLU_934363_0_0_1"/>
<keyword evidence="3" id="KW-1185">Reference proteome</keyword>
<name>M3AVY8_SPHMS</name>
<evidence type="ECO:0000256" key="1">
    <source>
        <dbReference type="SAM" id="MobiDB-lite"/>
    </source>
</evidence>
<sequence>MSETAVIVPGAECSDDEILGVAEQHTPNLEATIAFAEAAAAVAPALDRRILKRYDIHQPSPDAAVKEVHLNGLQPYQITRRLPRPDRPMNTISALPSGEVMAGTKAGRRESHIFVGNPSQGTTVWLPVVASDGAWNFNAIDRALRWRRMSATTTTTTKDTHEQHIPTDLELIDATTSEPLVEYHATETGAALYICSELEESCELLVLASILAITEPQRRAQKDIIRPESLVDPFLSHSSLPSSPETSPNPSPKRPCPFEHDVILSRDSVLTDKLAEFARKLSETSEEEWTARAVHHHD</sequence>
<dbReference type="GeneID" id="27898696"/>
<organism evidence="2 3">
    <name type="scientific">Sphaerulina musiva (strain SO2202)</name>
    <name type="common">Poplar stem canker fungus</name>
    <name type="synonym">Septoria musiva</name>
    <dbReference type="NCBI Taxonomy" id="692275"/>
    <lineage>
        <taxon>Eukaryota</taxon>
        <taxon>Fungi</taxon>
        <taxon>Dikarya</taxon>
        <taxon>Ascomycota</taxon>
        <taxon>Pezizomycotina</taxon>
        <taxon>Dothideomycetes</taxon>
        <taxon>Dothideomycetidae</taxon>
        <taxon>Mycosphaerellales</taxon>
        <taxon>Mycosphaerellaceae</taxon>
        <taxon>Sphaerulina</taxon>
    </lineage>
</organism>
<dbReference type="EMBL" id="KB456268">
    <property type="protein sequence ID" value="EMF10251.1"/>
    <property type="molecule type" value="Genomic_DNA"/>
</dbReference>
<feature type="region of interest" description="Disordered" evidence="1">
    <location>
        <begin position="235"/>
        <end position="258"/>
    </location>
</feature>
<dbReference type="OrthoDB" id="4239773at2759"/>
<dbReference type="AlphaFoldDB" id="M3AVY8"/>
<accession>M3AVY8</accession>
<evidence type="ECO:0000313" key="2">
    <source>
        <dbReference type="EMBL" id="EMF10251.1"/>
    </source>
</evidence>
<protein>
    <submittedName>
        <fullName evidence="2">Uncharacterized protein</fullName>
    </submittedName>
</protein>
<dbReference type="Proteomes" id="UP000016931">
    <property type="component" value="Unassembled WGS sequence"/>
</dbReference>
<reference evidence="2 3" key="1">
    <citation type="journal article" date="2012" name="PLoS Pathog.">
        <title>Diverse lifestyles and strategies of plant pathogenesis encoded in the genomes of eighteen Dothideomycetes fungi.</title>
        <authorList>
            <person name="Ohm R.A."/>
            <person name="Feau N."/>
            <person name="Henrissat B."/>
            <person name="Schoch C.L."/>
            <person name="Horwitz B.A."/>
            <person name="Barry K.W."/>
            <person name="Condon B.J."/>
            <person name="Copeland A.C."/>
            <person name="Dhillon B."/>
            <person name="Glaser F."/>
            <person name="Hesse C.N."/>
            <person name="Kosti I."/>
            <person name="LaButti K."/>
            <person name="Lindquist E.A."/>
            <person name="Lucas S."/>
            <person name="Salamov A.A."/>
            <person name="Bradshaw R.E."/>
            <person name="Ciuffetti L."/>
            <person name="Hamelin R.C."/>
            <person name="Kema G.H.J."/>
            <person name="Lawrence C."/>
            <person name="Scott J.A."/>
            <person name="Spatafora J.W."/>
            <person name="Turgeon B.G."/>
            <person name="de Wit P.J.G.M."/>
            <person name="Zhong S."/>
            <person name="Goodwin S.B."/>
            <person name="Grigoriev I.V."/>
        </authorList>
    </citation>
    <scope>NUCLEOTIDE SEQUENCE [LARGE SCALE GENOMIC DNA]</scope>
    <source>
        <strain evidence="2 3">SO2202</strain>
    </source>
</reference>
<gene>
    <name evidence="2" type="ORF">SEPMUDRAFT_119967</name>
</gene>
<dbReference type="RefSeq" id="XP_016758372.1">
    <property type="nucleotide sequence ID" value="XM_016901559.1"/>
</dbReference>
<evidence type="ECO:0000313" key="3">
    <source>
        <dbReference type="Proteomes" id="UP000016931"/>
    </source>
</evidence>